<dbReference type="EMBL" id="CAJVRM010000239">
    <property type="protein sequence ID" value="CAG8977928.1"/>
    <property type="molecule type" value="Genomic_DNA"/>
</dbReference>
<keyword evidence="1" id="KW-1133">Transmembrane helix</keyword>
<protein>
    <submittedName>
        <fullName evidence="3">Uncharacterized protein</fullName>
    </submittedName>
</protein>
<reference evidence="3" key="1">
    <citation type="submission" date="2021-07" db="EMBL/GenBank/DDBJ databases">
        <authorList>
            <person name="Durling M."/>
        </authorList>
    </citation>
    <scope>NUCLEOTIDE SEQUENCE</scope>
</reference>
<evidence type="ECO:0000256" key="1">
    <source>
        <dbReference type="SAM" id="Phobius"/>
    </source>
</evidence>
<feature type="transmembrane region" description="Helical" evidence="1">
    <location>
        <begin position="307"/>
        <end position="327"/>
    </location>
</feature>
<feature type="chain" id="PRO_5040351160" evidence="2">
    <location>
        <begin position="24"/>
        <end position="345"/>
    </location>
</feature>
<proteinExistence type="predicted"/>
<dbReference type="AlphaFoldDB" id="A0A9N9LQE0"/>
<keyword evidence="1" id="KW-0812">Transmembrane</keyword>
<name>A0A9N9LQE0_9HELO</name>
<accession>A0A9N9LQE0</accession>
<keyword evidence="2" id="KW-0732">Signal</keyword>
<comment type="caution">
    <text evidence="3">The sequence shown here is derived from an EMBL/GenBank/DDBJ whole genome shotgun (WGS) entry which is preliminary data.</text>
</comment>
<evidence type="ECO:0000313" key="4">
    <source>
        <dbReference type="Proteomes" id="UP000701801"/>
    </source>
</evidence>
<organism evidence="3 4">
    <name type="scientific">Hymenoscyphus albidus</name>
    <dbReference type="NCBI Taxonomy" id="595503"/>
    <lineage>
        <taxon>Eukaryota</taxon>
        <taxon>Fungi</taxon>
        <taxon>Dikarya</taxon>
        <taxon>Ascomycota</taxon>
        <taxon>Pezizomycotina</taxon>
        <taxon>Leotiomycetes</taxon>
        <taxon>Helotiales</taxon>
        <taxon>Helotiaceae</taxon>
        <taxon>Hymenoscyphus</taxon>
    </lineage>
</organism>
<evidence type="ECO:0000256" key="2">
    <source>
        <dbReference type="SAM" id="SignalP"/>
    </source>
</evidence>
<keyword evidence="4" id="KW-1185">Reference proteome</keyword>
<gene>
    <name evidence="3" type="ORF">HYALB_00001808</name>
</gene>
<keyword evidence="1" id="KW-0472">Membrane</keyword>
<dbReference type="Proteomes" id="UP000701801">
    <property type="component" value="Unassembled WGS sequence"/>
</dbReference>
<dbReference type="OrthoDB" id="4585232at2759"/>
<sequence>MSSSFSRLYRIVFLAFSILGAIATDDSVESRPVIAETEANTYWIDSSCTTKLDDPIQEAILMASRAATRLFDGNDALAGAYLNRLFKMPGITSGAKDETRSMDNFQLIAELKQTTERSDARIRLYCDNDGARKGSLAKPGEKGARWQLTRDLNRPGKQNSKRIMGKNQEWEEVVNGVRTDIDWAVCGYKNKSARIQSDHLAMTVGEKVLPGYPGEVWPRFVTTVSMDIYSLSISSITDEVLFKVCDVQFSNFPTVAHLADENKDFSALTKGIFDLELITSFIMLHERKTTGINGTAHYQTTFLLKELGRMLTVLLFLVYYRFLLVWVGNSLILGQTLDHQLLVVL</sequence>
<feature type="signal peptide" evidence="2">
    <location>
        <begin position="1"/>
        <end position="23"/>
    </location>
</feature>
<evidence type="ECO:0000313" key="3">
    <source>
        <dbReference type="EMBL" id="CAG8977928.1"/>
    </source>
</evidence>